<reference evidence="3 4" key="1">
    <citation type="submission" date="2018-04" db="EMBL/GenBank/DDBJ databases">
        <title>Genomic Encyclopedia of Type Strains, Phase IV (KMG-IV): sequencing the most valuable type-strain genomes for metagenomic binning, comparative biology and taxonomic classification.</title>
        <authorList>
            <person name="Goeker M."/>
        </authorList>
    </citation>
    <scope>NUCLEOTIDE SEQUENCE [LARGE SCALE GENOMIC DNA]</scope>
    <source>
        <strain evidence="3 4">DSM 28795</strain>
    </source>
</reference>
<feature type="transmembrane region" description="Helical" evidence="1">
    <location>
        <begin position="177"/>
        <end position="196"/>
    </location>
</feature>
<evidence type="ECO:0000313" key="4">
    <source>
        <dbReference type="Proteomes" id="UP000245433"/>
    </source>
</evidence>
<gene>
    <name evidence="3" type="ORF">C7384_102250</name>
</gene>
<dbReference type="CDD" id="cd03396">
    <property type="entry name" value="PAP2_like_6"/>
    <property type="match status" value="1"/>
</dbReference>
<evidence type="ECO:0000313" key="3">
    <source>
        <dbReference type="EMBL" id="PVY85428.1"/>
    </source>
</evidence>
<dbReference type="Gene3D" id="1.20.144.10">
    <property type="entry name" value="Phosphatidic acid phosphatase type 2/haloperoxidase"/>
    <property type="match status" value="1"/>
</dbReference>
<proteinExistence type="predicted"/>
<dbReference type="SUPFAM" id="SSF48317">
    <property type="entry name" value="Acid phosphatase/Vanadium-dependent haloperoxidase"/>
    <property type="match status" value="1"/>
</dbReference>
<feature type="transmembrane region" description="Helical" evidence="1">
    <location>
        <begin position="235"/>
        <end position="253"/>
    </location>
</feature>
<sequence>MSSAAKLKTSPFRTTKTEYKFVYTLVLVGLASLTLATFFDPLVSQTVMNQNSIFGNIFQNYADQGANIVLIVAFEVLAWLAWQQMSDTFSRYLSTGALLGMAFNQILAALQDMLSYTFSMIHNLQHGIPMGVANNTAAVQNYPEPLRWSLAVVILVILSFAFQRWISHRSFQEKNYLTLAALAGIATVFVATSTVGEMKLLWGRYRPYEMTDILHGSLGHFTPWYHLNGNTHHNSFPSGHTMSGWLFLYLTFFVPRSNYLWQKRLTIFGLAMGLLTAFSRVRIGAHWLSDVTVSSLLVGLMVFIASRILQAHFVENQSINNH</sequence>
<evidence type="ECO:0000259" key="2">
    <source>
        <dbReference type="SMART" id="SM00014"/>
    </source>
</evidence>
<dbReference type="AlphaFoldDB" id="A0A2U1DCL7"/>
<feature type="transmembrane region" description="Helical" evidence="1">
    <location>
        <begin position="146"/>
        <end position="165"/>
    </location>
</feature>
<feature type="transmembrane region" description="Helical" evidence="1">
    <location>
        <begin position="21"/>
        <end position="44"/>
    </location>
</feature>
<accession>A0A2U1DCL7</accession>
<dbReference type="SMART" id="SM00014">
    <property type="entry name" value="acidPPc"/>
    <property type="match status" value="1"/>
</dbReference>
<keyword evidence="1" id="KW-0472">Membrane</keyword>
<dbReference type="EMBL" id="QEKT01000002">
    <property type="protein sequence ID" value="PVY85428.1"/>
    <property type="molecule type" value="Genomic_DNA"/>
</dbReference>
<feature type="transmembrane region" description="Helical" evidence="1">
    <location>
        <begin position="89"/>
        <end position="110"/>
    </location>
</feature>
<keyword evidence="1" id="KW-0812">Transmembrane</keyword>
<organism evidence="3 4">
    <name type="scientific">Convivina intestini</name>
    <dbReference type="NCBI Taxonomy" id="1505726"/>
    <lineage>
        <taxon>Bacteria</taxon>
        <taxon>Bacillati</taxon>
        <taxon>Bacillota</taxon>
        <taxon>Bacilli</taxon>
        <taxon>Lactobacillales</taxon>
        <taxon>Lactobacillaceae</taxon>
        <taxon>Convivina</taxon>
    </lineage>
</organism>
<dbReference type="Proteomes" id="UP000245433">
    <property type="component" value="Unassembled WGS sequence"/>
</dbReference>
<evidence type="ECO:0000256" key="1">
    <source>
        <dbReference type="SAM" id="Phobius"/>
    </source>
</evidence>
<dbReference type="RefSeq" id="WP_243400705.1">
    <property type="nucleotide sequence ID" value="NZ_CAKOEX010000002.1"/>
</dbReference>
<keyword evidence="4" id="KW-1185">Reference proteome</keyword>
<keyword evidence="1" id="KW-1133">Transmembrane helix</keyword>
<feature type="transmembrane region" description="Helical" evidence="1">
    <location>
        <begin position="265"/>
        <end position="285"/>
    </location>
</feature>
<dbReference type="InterPro" id="IPR036938">
    <property type="entry name" value="PAP2/HPO_sf"/>
</dbReference>
<dbReference type="InterPro" id="IPR000326">
    <property type="entry name" value="PAP2/HPO"/>
</dbReference>
<feature type="domain" description="Phosphatidic acid phosphatase type 2/haloperoxidase" evidence="2">
    <location>
        <begin position="180"/>
        <end position="306"/>
    </location>
</feature>
<name>A0A2U1DCL7_9LACO</name>
<feature type="transmembrane region" description="Helical" evidence="1">
    <location>
        <begin position="64"/>
        <end position="82"/>
    </location>
</feature>
<dbReference type="Pfam" id="PF01569">
    <property type="entry name" value="PAP2"/>
    <property type="match status" value="1"/>
</dbReference>
<comment type="caution">
    <text evidence="3">The sequence shown here is derived from an EMBL/GenBank/DDBJ whole genome shotgun (WGS) entry which is preliminary data.</text>
</comment>
<feature type="transmembrane region" description="Helical" evidence="1">
    <location>
        <begin position="291"/>
        <end position="309"/>
    </location>
</feature>
<protein>
    <submittedName>
        <fullName evidence="3">Membrane-associated phospholipid phosphatase</fullName>
    </submittedName>
</protein>